<evidence type="ECO:0000313" key="3">
    <source>
        <dbReference type="EMBL" id="ADG75890.1"/>
    </source>
</evidence>
<organism evidence="3 4">
    <name type="scientific">Cellulomonas flavigena (strain ATCC 482 / DSM 20109 / BCRC 11376 / JCM 18109 / NBRC 3775 / NCIMB 8073 / NRS 134)</name>
    <dbReference type="NCBI Taxonomy" id="446466"/>
    <lineage>
        <taxon>Bacteria</taxon>
        <taxon>Bacillati</taxon>
        <taxon>Actinomycetota</taxon>
        <taxon>Actinomycetes</taxon>
        <taxon>Micrococcales</taxon>
        <taxon>Cellulomonadaceae</taxon>
        <taxon>Cellulomonas</taxon>
    </lineage>
</organism>
<evidence type="ECO:0000256" key="1">
    <source>
        <dbReference type="SAM" id="MobiDB-lite"/>
    </source>
</evidence>
<dbReference type="RefSeq" id="WP_013118221.1">
    <property type="nucleotide sequence ID" value="NC_014151.1"/>
</dbReference>
<name>D5UL08_CELFN</name>
<feature type="compositionally biased region" description="Low complexity" evidence="1">
    <location>
        <begin position="32"/>
        <end position="44"/>
    </location>
</feature>
<evidence type="ECO:0000256" key="2">
    <source>
        <dbReference type="SAM" id="SignalP"/>
    </source>
</evidence>
<sequence length="308" mass="31499">MTGRAQACGALLLLLAVTSSACGPGHPPAVRSSATPASAMPTSAAPLPPAVTFEVEVAQARTDRVARIVELQVRNTGPVDVVVERARLVSDLVGGGTEAGRDVGADRVRRLRVPLGPAACGPDAPGDPAVRVELDVTTSDGRAGTVVVAPTDEADDLRRIHGEDCAAAAVAAGLRVTFADDLVVREVEGVPVADVTLRVEPVPGGPHVRLTGVRATTLLRPWGATGRWDVDVDSAAPPPDGRLVLATVPARCDLHAIAEDKRGTVLGLAAVVDGVEQPLHFVAAPDALRGALYEFVLAACGGASDARP</sequence>
<protein>
    <submittedName>
        <fullName evidence="3">Uncharacterized protein</fullName>
    </submittedName>
</protein>
<feature type="region of interest" description="Disordered" evidence="1">
    <location>
        <begin position="24"/>
        <end position="44"/>
    </location>
</feature>
<dbReference type="HOGENOM" id="CLU_926782_0_0_11"/>
<dbReference type="KEGG" id="cfl:Cfla_3007"/>
<evidence type="ECO:0000313" key="4">
    <source>
        <dbReference type="Proteomes" id="UP000000849"/>
    </source>
</evidence>
<dbReference type="AlphaFoldDB" id="D5UL08"/>
<feature type="signal peptide" evidence="2">
    <location>
        <begin position="1"/>
        <end position="21"/>
    </location>
</feature>
<proteinExistence type="predicted"/>
<dbReference type="STRING" id="446466.Cfla_3007"/>
<dbReference type="eggNOG" id="ENOG5032XE8">
    <property type="taxonomic scope" value="Bacteria"/>
</dbReference>
<dbReference type="Proteomes" id="UP000000849">
    <property type="component" value="Chromosome"/>
</dbReference>
<gene>
    <name evidence="3" type="ordered locus">Cfla_3007</name>
</gene>
<dbReference type="EMBL" id="CP001964">
    <property type="protein sequence ID" value="ADG75890.1"/>
    <property type="molecule type" value="Genomic_DNA"/>
</dbReference>
<accession>D5UL08</accession>
<feature type="chain" id="PRO_5003077882" evidence="2">
    <location>
        <begin position="22"/>
        <end position="308"/>
    </location>
</feature>
<dbReference type="OrthoDB" id="3784033at2"/>
<dbReference type="PROSITE" id="PS51257">
    <property type="entry name" value="PROKAR_LIPOPROTEIN"/>
    <property type="match status" value="1"/>
</dbReference>
<keyword evidence="4" id="KW-1185">Reference proteome</keyword>
<reference evidence="3 4" key="1">
    <citation type="journal article" date="2010" name="Stand. Genomic Sci.">
        <title>Complete genome sequence of Cellulomonas flavigena type strain (134).</title>
        <authorList>
            <person name="Abt B."/>
            <person name="Foster B."/>
            <person name="Lapidus A."/>
            <person name="Clum A."/>
            <person name="Sun H."/>
            <person name="Pukall R."/>
            <person name="Lucas S."/>
            <person name="Glavina Del Rio T."/>
            <person name="Nolan M."/>
            <person name="Tice H."/>
            <person name="Cheng J.F."/>
            <person name="Pitluck S."/>
            <person name="Liolios K."/>
            <person name="Ivanova N."/>
            <person name="Mavromatis K."/>
            <person name="Ovchinnikova G."/>
            <person name="Pati A."/>
            <person name="Goodwin L."/>
            <person name="Chen A."/>
            <person name="Palaniappan K."/>
            <person name="Land M."/>
            <person name="Hauser L."/>
            <person name="Chang Y.J."/>
            <person name="Jeffries C.D."/>
            <person name="Rohde M."/>
            <person name="Goker M."/>
            <person name="Woyke T."/>
            <person name="Bristow J."/>
            <person name="Eisen J.A."/>
            <person name="Markowitz V."/>
            <person name="Hugenholtz P."/>
            <person name="Kyrpides N.C."/>
            <person name="Klenk H.P."/>
        </authorList>
    </citation>
    <scope>NUCLEOTIDE SEQUENCE [LARGE SCALE GENOMIC DNA]</scope>
    <source>
        <strain evidence="4">ATCC 482 / DSM 20109 / BCRC 11376 / JCM 18109 / NBRC 3775 / NCIMB 8073 / NRS 134</strain>
    </source>
</reference>
<keyword evidence="2" id="KW-0732">Signal</keyword>